<name>D1P7A8_9GAMM</name>
<organism evidence="7 8">
    <name type="scientific">Providencia rustigianii DSM 4541</name>
    <dbReference type="NCBI Taxonomy" id="500637"/>
    <lineage>
        <taxon>Bacteria</taxon>
        <taxon>Pseudomonadati</taxon>
        <taxon>Pseudomonadota</taxon>
        <taxon>Gammaproteobacteria</taxon>
        <taxon>Enterobacterales</taxon>
        <taxon>Morganellaceae</taxon>
        <taxon>Providencia</taxon>
    </lineage>
</organism>
<dbReference type="SUPFAM" id="SSF88659">
    <property type="entry name" value="Sigma3 and sigma4 domains of RNA polymerase sigma factors"/>
    <property type="match status" value="1"/>
</dbReference>
<dbReference type="InterPro" id="IPR013249">
    <property type="entry name" value="RNA_pol_sigma70_r4_t2"/>
</dbReference>
<dbReference type="GO" id="GO:0006352">
    <property type="term" value="P:DNA-templated transcription initiation"/>
    <property type="evidence" value="ECO:0007669"/>
    <property type="project" value="InterPro"/>
</dbReference>
<dbReference type="GO" id="GO:0016987">
    <property type="term" value="F:sigma factor activity"/>
    <property type="evidence" value="ECO:0007669"/>
    <property type="project" value="UniProtKB-KW"/>
</dbReference>
<feature type="domain" description="RNA polymerase sigma-70 region 2" evidence="5">
    <location>
        <begin position="33"/>
        <end position="94"/>
    </location>
</feature>
<dbReference type="AlphaFoldDB" id="D1P7A8"/>
<dbReference type="InterPro" id="IPR007627">
    <property type="entry name" value="RNA_pol_sigma70_r2"/>
</dbReference>
<dbReference type="EMBL" id="ABXV02000051">
    <property type="protein sequence ID" value="EFB70648.1"/>
    <property type="molecule type" value="Genomic_DNA"/>
</dbReference>
<dbReference type="InterPro" id="IPR039425">
    <property type="entry name" value="RNA_pol_sigma-70-like"/>
</dbReference>
<gene>
    <name evidence="7" type="ORF">PROVRUST_08129</name>
</gene>
<comment type="similarity">
    <text evidence="1">Belongs to the sigma-70 factor family. ECF subfamily.</text>
</comment>
<dbReference type="InterPro" id="IPR014284">
    <property type="entry name" value="RNA_pol_sigma-70_dom"/>
</dbReference>
<dbReference type="Gene3D" id="1.10.1740.10">
    <property type="match status" value="1"/>
</dbReference>
<dbReference type="NCBIfam" id="TIGR02937">
    <property type="entry name" value="sigma70-ECF"/>
    <property type="match status" value="1"/>
</dbReference>
<dbReference type="InterPro" id="IPR013324">
    <property type="entry name" value="RNA_pol_sigma_r3/r4-like"/>
</dbReference>
<dbReference type="PANTHER" id="PTHR43133">
    <property type="entry name" value="RNA POLYMERASE ECF-TYPE SIGMA FACTO"/>
    <property type="match status" value="1"/>
</dbReference>
<dbReference type="PANTHER" id="PTHR43133:SF62">
    <property type="entry name" value="RNA POLYMERASE SIGMA FACTOR SIGZ"/>
    <property type="match status" value="1"/>
</dbReference>
<evidence type="ECO:0000313" key="8">
    <source>
        <dbReference type="Proteomes" id="UP000005512"/>
    </source>
</evidence>
<proteinExistence type="inferred from homology"/>
<reference evidence="7" key="1">
    <citation type="submission" date="2009-12" db="EMBL/GenBank/DDBJ databases">
        <authorList>
            <person name="Weinstock G."/>
            <person name="Sodergren E."/>
            <person name="Clifton S."/>
            <person name="Fulton L."/>
            <person name="Fulton B."/>
            <person name="Courtney L."/>
            <person name="Fronick C."/>
            <person name="Harrison M."/>
            <person name="Strong C."/>
            <person name="Farmer C."/>
            <person name="Delahaunty K."/>
            <person name="Markovic C."/>
            <person name="Hall O."/>
            <person name="Minx P."/>
            <person name="Tomlinson C."/>
            <person name="Mitreva M."/>
            <person name="Nelson J."/>
            <person name="Hou S."/>
            <person name="Wollam A."/>
            <person name="Pepin K.H."/>
            <person name="Johnson M."/>
            <person name="Bhonagiri V."/>
            <person name="Nash W.E."/>
            <person name="Warren W."/>
            <person name="Chinwalla A."/>
            <person name="Mardis E.R."/>
            <person name="Wilson R.K."/>
        </authorList>
    </citation>
    <scope>NUCLEOTIDE SEQUENCE [LARGE SCALE GENOMIC DNA]</scope>
    <source>
        <strain evidence="7">DSM 4541</strain>
    </source>
</reference>
<dbReference type="InterPro" id="IPR013325">
    <property type="entry name" value="RNA_pol_sigma_r2"/>
</dbReference>
<dbReference type="Proteomes" id="UP000005512">
    <property type="component" value="Unassembled WGS sequence"/>
</dbReference>
<accession>D1P7A8</accession>
<dbReference type="CDD" id="cd06171">
    <property type="entry name" value="Sigma70_r4"/>
    <property type="match status" value="1"/>
</dbReference>
<dbReference type="STRING" id="500637.PROVRUST_08129"/>
<keyword evidence="4" id="KW-0804">Transcription</keyword>
<dbReference type="eggNOG" id="COG1595">
    <property type="taxonomic scope" value="Bacteria"/>
</dbReference>
<keyword evidence="2" id="KW-0805">Transcription regulation</keyword>
<keyword evidence="8" id="KW-1185">Reference proteome</keyword>
<dbReference type="Pfam" id="PF08281">
    <property type="entry name" value="Sigma70_r4_2"/>
    <property type="match status" value="1"/>
</dbReference>
<sequence length="176" mass="20260">MNVSAESNELETLFSQIKLGDQHAFERFYSLTNRKLYGLLVNIVADRDIAADLLHEGYLKIWFSASSHYVISPWAWCCQLMRNLAIDHVRKQGRMPKFEDIDLSLEIAIDDPVTEASQQLDRCFLALTTEKQQAIKLAYIHGYSHEEIVKRLAHPLGTIKSWIRRGLKELKQCISA</sequence>
<dbReference type="SUPFAM" id="SSF88946">
    <property type="entry name" value="Sigma2 domain of RNA polymerase sigma factors"/>
    <property type="match status" value="1"/>
</dbReference>
<dbReference type="Pfam" id="PF04542">
    <property type="entry name" value="Sigma70_r2"/>
    <property type="match status" value="1"/>
</dbReference>
<dbReference type="GO" id="GO:0003677">
    <property type="term" value="F:DNA binding"/>
    <property type="evidence" value="ECO:0007669"/>
    <property type="project" value="InterPro"/>
</dbReference>
<evidence type="ECO:0000256" key="2">
    <source>
        <dbReference type="ARBA" id="ARBA00023015"/>
    </source>
</evidence>
<dbReference type="Gene3D" id="1.10.10.10">
    <property type="entry name" value="Winged helix-like DNA-binding domain superfamily/Winged helix DNA-binding domain"/>
    <property type="match status" value="1"/>
</dbReference>
<keyword evidence="3" id="KW-0731">Sigma factor</keyword>
<evidence type="ECO:0000256" key="3">
    <source>
        <dbReference type="ARBA" id="ARBA00023082"/>
    </source>
</evidence>
<evidence type="ECO:0000259" key="6">
    <source>
        <dbReference type="Pfam" id="PF08281"/>
    </source>
</evidence>
<feature type="domain" description="RNA polymerase sigma factor 70 region 4 type 2" evidence="6">
    <location>
        <begin position="118"/>
        <end position="170"/>
    </location>
</feature>
<comment type="caution">
    <text evidence="7">The sequence shown here is derived from an EMBL/GenBank/DDBJ whole genome shotgun (WGS) entry which is preliminary data.</text>
</comment>
<protein>
    <submittedName>
        <fullName evidence="7">Sigma-70 region 2</fullName>
    </submittedName>
</protein>
<evidence type="ECO:0000313" key="7">
    <source>
        <dbReference type="EMBL" id="EFB70648.1"/>
    </source>
</evidence>
<evidence type="ECO:0000259" key="5">
    <source>
        <dbReference type="Pfam" id="PF04542"/>
    </source>
</evidence>
<evidence type="ECO:0000256" key="4">
    <source>
        <dbReference type="ARBA" id="ARBA00023163"/>
    </source>
</evidence>
<dbReference type="InterPro" id="IPR036388">
    <property type="entry name" value="WH-like_DNA-bd_sf"/>
</dbReference>
<dbReference type="HOGENOM" id="CLU_047691_9_3_6"/>
<evidence type="ECO:0000256" key="1">
    <source>
        <dbReference type="ARBA" id="ARBA00010641"/>
    </source>
</evidence>